<evidence type="ECO:0000259" key="6">
    <source>
        <dbReference type="PROSITE" id="PS51900"/>
    </source>
</evidence>
<dbReference type="SUPFAM" id="SSF56349">
    <property type="entry name" value="DNA breaking-rejoining enzymes"/>
    <property type="match status" value="2"/>
</dbReference>
<evidence type="ECO:0000256" key="4">
    <source>
        <dbReference type="PROSITE-ProRule" id="PRU01248"/>
    </source>
</evidence>
<protein>
    <submittedName>
        <fullName evidence="7">Tyrosine-type recombinase/integrase</fullName>
    </submittedName>
</protein>
<evidence type="ECO:0000256" key="3">
    <source>
        <dbReference type="ARBA" id="ARBA00023172"/>
    </source>
</evidence>
<dbReference type="SUPFAM" id="SSF47823">
    <property type="entry name" value="lambda integrase-like, N-terminal domain"/>
    <property type="match status" value="1"/>
</dbReference>
<dbReference type="InterPro" id="IPR013762">
    <property type="entry name" value="Integrase-like_cat_sf"/>
</dbReference>
<dbReference type="Proteomes" id="UP001065265">
    <property type="component" value="Chromosome"/>
</dbReference>
<keyword evidence="3" id="KW-0233">DNA recombination</keyword>
<dbReference type="PROSITE" id="PS51898">
    <property type="entry name" value="TYR_RECOMBINASE"/>
    <property type="match status" value="1"/>
</dbReference>
<evidence type="ECO:0000313" key="7">
    <source>
        <dbReference type="EMBL" id="UVI40018.1"/>
    </source>
</evidence>
<dbReference type="Gene3D" id="1.10.150.130">
    <property type="match status" value="1"/>
</dbReference>
<gene>
    <name evidence="7" type="ORF">L1F33_03405</name>
</gene>
<feature type="domain" description="Core-binding (CB)" evidence="6">
    <location>
        <begin position="52"/>
        <end position="137"/>
    </location>
</feature>
<keyword evidence="2 4" id="KW-0238">DNA-binding</keyword>
<keyword evidence="1" id="KW-0229">DNA integration</keyword>
<dbReference type="InterPro" id="IPR044068">
    <property type="entry name" value="CB"/>
</dbReference>
<evidence type="ECO:0000313" key="8">
    <source>
        <dbReference type="Proteomes" id="UP001065265"/>
    </source>
</evidence>
<evidence type="ECO:0000259" key="5">
    <source>
        <dbReference type="PROSITE" id="PS51898"/>
    </source>
</evidence>
<dbReference type="PROSITE" id="PS51900">
    <property type="entry name" value="CB"/>
    <property type="match status" value="1"/>
</dbReference>
<dbReference type="EMBL" id="CP092471">
    <property type="protein sequence ID" value="UVI40018.1"/>
    <property type="molecule type" value="Genomic_DNA"/>
</dbReference>
<organism evidence="7 8">
    <name type="scientific">Qipengyuania spongiae</name>
    <dbReference type="NCBI Taxonomy" id="2909673"/>
    <lineage>
        <taxon>Bacteria</taxon>
        <taxon>Pseudomonadati</taxon>
        <taxon>Pseudomonadota</taxon>
        <taxon>Alphaproteobacteria</taxon>
        <taxon>Sphingomonadales</taxon>
        <taxon>Erythrobacteraceae</taxon>
        <taxon>Qipengyuania</taxon>
    </lineage>
</organism>
<name>A0ABY5SZS2_9SPHN</name>
<dbReference type="InterPro" id="IPR002104">
    <property type="entry name" value="Integrase_catalytic"/>
</dbReference>
<feature type="domain" description="Tyr recombinase" evidence="5">
    <location>
        <begin position="192"/>
        <end position="436"/>
    </location>
</feature>
<proteinExistence type="predicted"/>
<dbReference type="InterPro" id="IPR010998">
    <property type="entry name" value="Integrase_recombinase_N"/>
</dbReference>
<reference evidence="7" key="1">
    <citation type="submission" date="2022-02" db="EMBL/GenBank/DDBJ databases">
        <title>Qipengyuania spongiae sp. nov., isolated from marine sponge.</title>
        <authorList>
            <person name="Li Z."/>
            <person name="Zhang M."/>
        </authorList>
    </citation>
    <scope>NUCLEOTIDE SEQUENCE</scope>
    <source>
        <strain evidence="7">PHS-Z21</strain>
    </source>
</reference>
<dbReference type="Gene3D" id="1.10.443.10">
    <property type="entry name" value="Intergrase catalytic core"/>
    <property type="match status" value="1"/>
</dbReference>
<evidence type="ECO:0000256" key="1">
    <source>
        <dbReference type="ARBA" id="ARBA00022908"/>
    </source>
</evidence>
<dbReference type="RefSeq" id="WP_265559915.1">
    <property type="nucleotide sequence ID" value="NZ_CP092471.1"/>
</dbReference>
<dbReference type="InterPro" id="IPR011010">
    <property type="entry name" value="DNA_brk_join_enz"/>
</dbReference>
<keyword evidence="8" id="KW-1185">Reference proteome</keyword>
<accession>A0ABY5SZS2</accession>
<sequence>MPRQTASVARLSHHSASEIVTIEGAGRGELPRRRSGQALDRVRQLTELLAEIVHPDHAIDRLAYRKALEARASNTVRALASDLACYAAFCRTELGVSLPASESRVVAYLEHLEALGRKPATVSRRLASLATIHGLLGVTSPTLAPVVRDAMRGLRRRMGVRQRQAGALRFGPGIDAALALDGEDGAAEEGQGKRSHRNAFTLTALLAACDIDPSGLRDAALLSLGYDTGLRISELLRVEVVHLTPGETGDGAGVLFVPTSKTDQQGEGAHAWISADTMRRVAAWLEVAEIRSGPIFRRVAVRRAKAWAANRPVRMESLAPNARITRERMYGRPAVPAKVTYTVGDVALTPVAVRTILKRTALRAADLGLVDLYGSALDDAIARLSTHSLRVGLTQDLFANGEDAGPIAQALRWSSTATALRYGRELAPESNATARMLRNVRQ</sequence>
<evidence type="ECO:0000256" key="2">
    <source>
        <dbReference type="ARBA" id="ARBA00023125"/>
    </source>
</evidence>